<evidence type="ECO:0000256" key="1">
    <source>
        <dbReference type="SAM" id="Phobius"/>
    </source>
</evidence>
<dbReference type="InterPro" id="IPR007956">
    <property type="entry name" value="Malonyl_CoA_deC_C"/>
</dbReference>
<accession>A0A1I7XDI0</accession>
<dbReference type="InterPro" id="IPR035372">
    <property type="entry name" value="MCD_N"/>
</dbReference>
<dbReference type="AlphaFoldDB" id="A0A1I7XDI0"/>
<dbReference type="WBParaSite" id="Hba_15760">
    <property type="protein sequence ID" value="Hba_15760"/>
    <property type="gene ID" value="Hba_15760"/>
</dbReference>
<keyword evidence="1" id="KW-1133">Transmembrane helix</keyword>
<dbReference type="GO" id="GO:0050080">
    <property type="term" value="F:malonyl-CoA decarboxylase activity"/>
    <property type="evidence" value="ECO:0007669"/>
    <property type="project" value="InterPro"/>
</dbReference>
<feature type="domain" description="Malonyl-CoA decarboxylase N-terminal" evidence="3">
    <location>
        <begin position="50"/>
        <end position="127"/>
    </location>
</feature>
<evidence type="ECO:0000259" key="2">
    <source>
        <dbReference type="Pfam" id="PF05292"/>
    </source>
</evidence>
<evidence type="ECO:0000259" key="3">
    <source>
        <dbReference type="Pfam" id="PF17408"/>
    </source>
</evidence>
<name>A0A1I7XDI0_HETBA</name>
<keyword evidence="1" id="KW-0472">Membrane</keyword>
<protein>
    <submittedName>
        <fullName evidence="5">MCD domain-containing protein</fullName>
    </submittedName>
</protein>
<dbReference type="GO" id="GO:0006085">
    <property type="term" value="P:acetyl-CoA biosynthetic process"/>
    <property type="evidence" value="ECO:0007669"/>
    <property type="project" value="TreeGrafter"/>
</dbReference>
<feature type="domain" description="Malonyl-CoA decarboxylase C-terminal" evidence="2">
    <location>
        <begin position="131"/>
        <end position="175"/>
    </location>
</feature>
<dbReference type="InterPro" id="IPR038351">
    <property type="entry name" value="MCD_N_sf"/>
</dbReference>
<dbReference type="Pfam" id="PF17408">
    <property type="entry name" value="MCD_N"/>
    <property type="match status" value="1"/>
</dbReference>
<dbReference type="Gene3D" id="1.20.140.90">
    <property type="entry name" value="Malonyl-CoA decarboxylase, oligemerization domain"/>
    <property type="match status" value="1"/>
</dbReference>
<organism evidence="4 5">
    <name type="scientific">Heterorhabditis bacteriophora</name>
    <name type="common">Entomopathogenic nematode worm</name>
    <dbReference type="NCBI Taxonomy" id="37862"/>
    <lineage>
        <taxon>Eukaryota</taxon>
        <taxon>Metazoa</taxon>
        <taxon>Ecdysozoa</taxon>
        <taxon>Nematoda</taxon>
        <taxon>Chromadorea</taxon>
        <taxon>Rhabditida</taxon>
        <taxon>Rhabditina</taxon>
        <taxon>Rhabditomorpha</taxon>
        <taxon>Strongyloidea</taxon>
        <taxon>Heterorhabditidae</taxon>
        <taxon>Heterorhabditis</taxon>
    </lineage>
</organism>
<dbReference type="PANTHER" id="PTHR28641:SF1">
    <property type="entry name" value="MALONYL-COA DECARBOXYLASE, MITOCHONDRIAL"/>
    <property type="match status" value="1"/>
</dbReference>
<sequence length="387" mass="43819">MVIKDIPVYLTLTICNFVFPVIGKKVVDLYSSNDDSGKRNLLIAIGQECGVDKTALNNAISLYSKNSVMTHEVRAAATPMHFHLLQSIGNLPDGIKAELIRNETDRNSVSSLRRMEESARELLTIWFCQDNLKLERLTWESPGDILQKVAEYEAVHPVRGLVDFRKRVGSHRRLILLILLYIILSYLVFFLPNYISLCLGLAGIDLGNMLIKRVAGKLQSEVSSIRVHSTLSPIPGFRSWLLRCLHGNSEFGSVIDDYVLRLVSDVAGKKLTTEEANNMLMKVVSNQRTSIEQLDPLKDILLHICCRYLYTAKRNGYAVNSVANFHLRNGAELFRLNWRGDTSARGMEYSFGIMVNYRYRLDKVHENSAAYTLEKKISAHNQVLSLL</sequence>
<dbReference type="PANTHER" id="PTHR28641">
    <property type="match status" value="1"/>
</dbReference>
<evidence type="ECO:0000313" key="4">
    <source>
        <dbReference type="Proteomes" id="UP000095283"/>
    </source>
</evidence>
<keyword evidence="4" id="KW-1185">Reference proteome</keyword>
<dbReference type="Proteomes" id="UP000095283">
    <property type="component" value="Unplaced"/>
</dbReference>
<dbReference type="Gene3D" id="3.40.630.150">
    <property type="entry name" value="Malonyl-CoA decarboxylase, catalytic domain"/>
    <property type="match status" value="2"/>
</dbReference>
<dbReference type="GO" id="GO:0006633">
    <property type="term" value="P:fatty acid biosynthetic process"/>
    <property type="evidence" value="ECO:0007669"/>
    <property type="project" value="InterPro"/>
</dbReference>
<reference evidence="5" key="1">
    <citation type="submission" date="2016-11" db="UniProtKB">
        <authorList>
            <consortium name="WormBaseParasite"/>
        </authorList>
    </citation>
    <scope>IDENTIFICATION</scope>
</reference>
<keyword evidence="1" id="KW-0812">Transmembrane</keyword>
<feature type="domain" description="Malonyl-CoA decarboxylase C-terminal" evidence="2">
    <location>
        <begin position="199"/>
        <end position="359"/>
    </location>
</feature>
<feature type="transmembrane region" description="Helical" evidence="1">
    <location>
        <begin position="174"/>
        <end position="195"/>
    </location>
</feature>
<evidence type="ECO:0000313" key="5">
    <source>
        <dbReference type="WBParaSite" id="Hba_15760"/>
    </source>
</evidence>
<dbReference type="Pfam" id="PF05292">
    <property type="entry name" value="MCD"/>
    <property type="match status" value="2"/>
</dbReference>
<dbReference type="InterPro" id="IPR042303">
    <property type="entry name" value="Malonyl_CoA_deC_C_sf"/>
</dbReference>
<dbReference type="GO" id="GO:2001294">
    <property type="term" value="P:malonyl-CoA catabolic process"/>
    <property type="evidence" value="ECO:0007669"/>
    <property type="project" value="TreeGrafter"/>
</dbReference>
<dbReference type="InterPro" id="IPR038917">
    <property type="entry name" value="Malonyl_CoA_deC"/>
</dbReference>
<dbReference type="GO" id="GO:0005782">
    <property type="term" value="C:peroxisomal matrix"/>
    <property type="evidence" value="ECO:0007669"/>
    <property type="project" value="TreeGrafter"/>
</dbReference>
<dbReference type="GO" id="GO:0005759">
    <property type="term" value="C:mitochondrial matrix"/>
    <property type="evidence" value="ECO:0007669"/>
    <property type="project" value="TreeGrafter"/>
</dbReference>
<proteinExistence type="predicted"/>